<evidence type="ECO:0000256" key="1">
    <source>
        <dbReference type="ARBA" id="ARBA00006174"/>
    </source>
</evidence>
<protein>
    <submittedName>
        <fullName evidence="4">2-methylcitrate dehydratase PrpD</fullName>
    </submittedName>
</protein>
<dbReference type="SUPFAM" id="SSF103378">
    <property type="entry name" value="2-methylcitrate dehydratase PrpD"/>
    <property type="match status" value="1"/>
</dbReference>
<dbReference type="GO" id="GO:0016829">
    <property type="term" value="F:lyase activity"/>
    <property type="evidence" value="ECO:0007669"/>
    <property type="project" value="InterPro"/>
</dbReference>
<evidence type="ECO:0000313" key="4">
    <source>
        <dbReference type="EMBL" id="MBB6478287.1"/>
    </source>
</evidence>
<dbReference type="InterPro" id="IPR005656">
    <property type="entry name" value="MmgE_PrpD"/>
</dbReference>
<evidence type="ECO:0000313" key="5">
    <source>
        <dbReference type="Proteomes" id="UP000591941"/>
    </source>
</evidence>
<sequence length="456" mass="48852">MDLTKQLAGYAAGLQYKDLAEETVQNAKKCILDWAGVCIRGSQETLIQILRAVLGQNIGADQATVLTSPLLRTAAWDAAFLNGAASHSLDFDDLHNASIIHLATVVVPPALAVTEAEHKSGRDLITAVVAGYEVGARVGETIIPESYYFWHTTGTAGIFGAAASAGRALGLNDRQMLHNLGTAGTQAAGLWEFVAEGAMSKPIHAGKASYAGVLSAYISARGFTGATHILEGEKGFCRALSPDPHWSKLTDGLGNGTFKIDENSFKPYACCKHAHAAIFAGTALREECDLGEMQEITVEVNDITDSLINNASPQTPYGCKFSIQYCLACALVYGEVGIEHFTPQGIEDTAIRDVMKKIKVERSAEIEQIKADDPTKLASRVRIVKTNEETLAKLVEYPKGDPANTMTIEEIRAKYDNLAAPVIGAKAAAEIAELILHLDTENAPGEVLQKIALRMK</sequence>
<dbReference type="Pfam" id="PF19305">
    <property type="entry name" value="MmgE_PrpD_C"/>
    <property type="match status" value="1"/>
</dbReference>
<comment type="similarity">
    <text evidence="1">Belongs to the PrpD family.</text>
</comment>
<dbReference type="GeneID" id="93486611"/>
<dbReference type="InterPro" id="IPR042188">
    <property type="entry name" value="MmgE/PrpD_sf_2"/>
</dbReference>
<dbReference type="EMBL" id="JACHHI010000007">
    <property type="protein sequence ID" value="MBB6478287.1"/>
    <property type="molecule type" value="Genomic_DNA"/>
</dbReference>
<dbReference type="InterPro" id="IPR042183">
    <property type="entry name" value="MmgE/PrpD_sf_1"/>
</dbReference>
<dbReference type="PANTHER" id="PTHR16943">
    <property type="entry name" value="2-METHYLCITRATE DEHYDRATASE-RELATED"/>
    <property type="match status" value="1"/>
</dbReference>
<name>A0A841R549_9FIRM</name>
<feature type="domain" description="MmgE/PrpD C-terminal" evidence="3">
    <location>
        <begin position="268"/>
        <end position="439"/>
    </location>
</feature>
<dbReference type="AlphaFoldDB" id="A0A841R549"/>
<organism evidence="4 5">
    <name type="scientific">Negativicoccus succinicivorans</name>
    <dbReference type="NCBI Taxonomy" id="620903"/>
    <lineage>
        <taxon>Bacteria</taxon>
        <taxon>Bacillati</taxon>
        <taxon>Bacillota</taxon>
        <taxon>Negativicutes</taxon>
        <taxon>Veillonellales</taxon>
        <taxon>Veillonellaceae</taxon>
        <taxon>Negativicoccus</taxon>
    </lineage>
</organism>
<gene>
    <name evidence="4" type="ORF">HNR45_001358</name>
</gene>
<dbReference type="RefSeq" id="WP_159823314.1">
    <property type="nucleotide sequence ID" value="NZ_CABWNB010000005.1"/>
</dbReference>
<proteinExistence type="inferred from homology"/>
<accession>A0A841R549</accession>
<dbReference type="Pfam" id="PF03972">
    <property type="entry name" value="MmgE_PrpD_N"/>
    <property type="match status" value="1"/>
</dbReference>
<evidence type="ECO:0000259" key="2">
    <source>
        <dbReference type="Pfam" id="PF03972"/>
    </source>
</evidence>
<keyword evidence="5" id="KW-1185">Reference proteome</keyword>
<comment type="caution">
    <text evidence="4">The sequence shown here is derived from an EMBL/GenBank/DDBJ whole genome shotgun (WGS) entry which is preliminary data.</text>
</comment>
<dbReference type="OrthoDB" id="9791416at2"/>
<dbReference type="Gene3D" id="1.10.4100.10">
    <property type="entry name" value="2-methylcitrate dehydratase PrpD"/>
    <property type="match status" value="1"/>
</dbReference>
<reference evidence="4 5" key="1">
    <citation type="submission" date="2020-08" db="EMBL/GenBank/DDBJ databases">
        <title>Genomic Encyclopedia of Type Strains, Phase IV (KMG-IV): sequencing the most valuable type-strain genomes for metagenomic binning, comparative biology and taxonomic classification.</title>
        <authorList>
            <person name="Goeker M."/>
        </authorList>
    </citation>
    <scope>NUCLEOTIDE SEQUENCE [LARGE SCALE GENOMIC DNA]</scope>
    <source>
        <strain evidence="4 5">DSM 21255</strain>
    </source>
</reference>
<feature type="domain" description="MmgE/PrpD N-terminal" evidence="2">
    <location>
        <begin position="5"/>
        <end position="246"/>
    </location>
</feature>
<dbReference type="InterPro" id="IPR045336">
    <property type="entry name" value="MmgE_PrpD_N"/>
</dbReference>
<dbReference type="Gene3D" id="3.30.1330.120">
    <property type="entry name" value="2-methylcitrate dehydratase PrpD"/>
    <property type="match status" value="1"/>
</dbReference>
<evidence type="ECO:0000259" key="3">
    <source>
        <dbReference type="Pfam" id="PF19305"/>
    </source>
</evidence>
<dbReference type="PANTHER" id="PTHR16943:SF8">
    <property type="entry name" value="2-METHYLCITRATE DEHYDRATASE"/>
    <property type="match status" value="1"/>
</dbReference>
<dbReference type="InterPro" id="IPR036148">
    <property type="entry name" value="MmgE/PrpD_sf"/>
</dbReference>
<dbReference type="InterPro" id="IPR045337">
    <property type="entry name" value="MmgE_PrpD_C"/>
</dbReference>
<dbReference type="Proteomes" id="UP000591941">
    <property type="component" value="Unassembled WGS sequence"/>
</dbReference>